<gene>
    <name evidence="3" type="ORF">OSB04_028561</name>
</gene>
<dbReference type="Gene3D" id="1.20.1280.50">
    <property type="match status" value="1"/>
</dbReference>
<comment type="caution">
    <text evidence="3">The sequence shown here is derived from an EMBL/GenBank/DDBJ whole genome shotgun (WGS) entry which is preliminary data.</text>
</comment>
<dbReference type="InterPro" id="IPR001810">
    <property type="entry name" value="F-box_dom"/>
</dbReference>
<dbReference type="PANTHER" id="PTHR31672">
    <property type="entry name" value="BNACNNG10540D PROTEIN"/>
    <property type="match status" value="1"/>
</dbReference>
<dbReference type="PANTHER" id="PTHR31672:SF13">
    <property type="entry name" value="F-BOX PROTEIN CPR30-LIKE"/>
    <property type="match status" value="1"/>
</dbReference>
<dbReference type="CDD" id="cd22157">
    <property type="entry name" value="F-box_AtFBW1-like"/>
    <property type="match status" value="1"/>
</dbReference>
<dbReference type="SUPFAM" id="SSF81383">
    <property type="entry name" value="F-box domain"/>
    <property type="match status" value="1"/>
</dbReference>
<accession>A0AA38SG00</accession>
<sequence>MKTMAKRSKQLHEEMLLFQILPWLPARSLGRFKCVCKQWRSFLTTPMFTKMHLHHVNNQNHHKQLVFSTTKPCKYFRTIDCETPEVGLSANRSLPFKANCEEMSIIASLNGLVCIGIDPLHTCRYSDIILWNPLTGGYKTLSKDNSRFNCFTIPARGYGLYYSSCEDDYRLLRVTLLNEAFIYSFKYDSWRKVESTNYRLSKYLDSSCLLNENLYLLAQSNTKTSLRSYSILRFNTNTEKFTEIAAPSLQRDVWCCFSLTVVSGCVYLCASTKGVYKGGKLDFCDGSGKFDLWKMDGDEEWTKVASICEFYQPFHLMMKNGNRLVVWGGSGNAYEVDLGMKTTKKVSTYTPTPTDGPMCFLWRGKFVETIVSPNK</sequence>
<evidence type="ECO:0000313" key="3">
    <source>
        <dbReference type="EMBL" id="KAJ9542055.1"/>
    </source>
</evidence>
<evidence type="ECO:0000313" key="4">
    <source>
        <dbReference type="Proteomes" id="UP001172457"/>
    </source>
</evidence>
<name>A0AA38SG00_9ASTR</name>
<proteinExistence type="predicted"/>
<organism evidence="3 4">
    <name type="scientific">Centaurea solstitialis</name>
    <name type="common">yellow star-thistle</name>
    <dbReference type="NCBI Taxonomy" id="347529"/>
    <lineage>
        <taxon>Eukaryota</taxon>
        <taxon>Viridiplantae</taxon>
        <taxon>Streptophyta</taxon>
        <taxon>Embryophyta</taxon>
        <taxon>Tracheophyta</taxon>
        <taxon>Spermatophyta</taxon>
        <taxon>Magnoliopsida</taxon>
        <taxon>eudicotyledons</taxon>
        <taxon>Gunneridae</taxon>
        <taxon>Pentapetalae</taxon>
        <taxon>asterids</taxon>
        <taxon>campanulids</taxon>
        <taxon>Asterales</taxon>
        <taxon>Asteraceae</taxon>
        <taxon>Carduoideae</taxon>
        <taxon>Cardueae</taxon>
        <taxon>Centaureinae</taxon>
        <taxon>Centaurea</taxon>
    </lineage>
</organism>
<evidence type="ECO:0000259" key="2">
    <source>
        <dbReference type="Pfam" id="PF12937"/>
    </source>
</evidence>
<dbReference type="Pfam" id="PF12937">
    <property type="entry name" value="F-box-like"/>
    <property type="match status" value="1"/>
</dbReference>
<dbReference type="AlphaFoldDB" id="A0AA38SG00"/>
<dbReference type="Pfam" id="PF07734">
    <property type="entry name" value="FBA_1"/>
    <property type="match status" value="1"/>
</dbReference>
<evidence type="ECO:0000259" key="1">
    <source>
        <dbReference type="Pfam" id="PF07734"/>
    </source>
</evidence>
<dbReference type="NCBIfam" id="TIGR01640">
    <property type="entry name" value="F_box_assoc_1"/>
    <property type="match status" value="1"/>
</dbReference>
<dbReference type="InterPro" id="IPR006527">
    <property type="entry name" value="F-box-assoc_dom_typ1"/>
</dbReference>
<feature type="domain" description="F-box associated beta-propeller type 1" evidence="1">
    <location>
        <begin position="102"/>
        <end position="263"/>
    </location>
</feature>
<dbReference type="InterPro" id="IPR011043">
    <property type="entry name" value="Gal_Oxase/kelch_b-propeller"/>
</dbReference>
<evidence type="ECO:0008006" key="5">
    <source>
        <dbReference type="Google" id="ProtNLM"/>
    </source>
</evidence>
<keyword evidence="4" id="KW-1185">Reference proteome</keyword>
<dbReference type="InterPro" id="IPR036047">
    <property type="entry name" value="F-box-like_dom_sf"/>
</dbReference>
<dbReference type="Gene3D" id="2.120.10.80">
    <property type="entry name" value="Kelch-type beta propeller"/>
    <property type="match status" value="1"/>
</dbReference>
<feature type="domain" description="F-box" evidence="2">
    <location>
        <begin position="16"/>
        <end position="46"/>
    </location>
</feature>
<dbReference type="InterPro" id="IPR015915">
    <property type="entry name" value="Kelch-typ_b-propeller"/>
</dbReference>
<dbReference type="Proteomes" id="UP001172457">
    <property type="component" value="Chromosome 7"/>
</dbReference>
<dbReference type="EMBL" id="JARYMX010000007">
    <property type="protein sequence ID" value="KAJ9542055.1"/>
    <property type="molecule type" value="Genomic_DNA"/>
</dbReference>
<protein>
    <recommendedName>
        <fullName evidence="5">F-box domain-containing protein</fullName>
    </recommendedName>
</protein>
<dbReference type="InterPro" id="IPR017451">
    <property type="entry name" value="F-box-assoc_interact_dom"/>
</dbReference>
<dbReference type="SUPFAM" id="SSF50965">
    <property type="entry name" value="Galactose oxidase, central domain"/>
    <property type="match status" value="1"/>
</dbReference>
<dbReference type="InterPro" id="IPR050796">
    <property type="entry name" value="SCF_F-box_component"/>
</dbReference>
<reference evidence="3" key="1">
    <citation type="submission" date="2023-03" db="EMBL/GenBank/DDBJ databases">
        <title>Chromosome-scale reference genome and RAD-based genetic map of yellow starthistle (Centaurea solstitialis) reveal putative structural variation and QTLs associated with invader traits.</title>
        <authorList>
            <person name="Reatini B."/>
            <person name="Cang F.A."/>
            <person name="Jiang Q."/>
            <person name="Mckibben M.T.W."/>
            <person name="Barker M.S."/>
            <person name="Rieseberg L.H."/>
            <person name="Dlugosch K.M."/>
        </authorList>
    </citation>
    <scope>NUCLEOTIDE SEQUENCE</scope>
    <source>
        <strain evidence="3">CAN-66</strain>
        <tissue evidence="3">Leaf</tissue>
    </source>
</reference>